<protein>
    <recommendedName>
        <fullName evidence="1">Small integral membrane protein 14</fullName>
    </recommendedName>
</protein>
<keyword evidence="3" id="KW-0812">Transmembrane</keyword>
<evidence type="ECO:0000256" key="3">
    <source>
        <dbReference type="SAM" id="Phobius"/>
    </source>
</evidence>
<keyword evidence="3" id="KW-1133">Transmembrane helix</keyword>
<feature type="region of interest" description="Disordered" evidence="2">
    <location>
        <begin position="67"/>
        <end position="91"/>
    </location>
</feature>
<evidence type="ECO:0000313" key="5">
    <source>
        <dbReference type="RefSeq" id="XP_022257550.1"/>
    </source>
</evidence>
<sequence length="91" mass="9922">MNNQSEAQNVPLLRSSQGYCTDSECFQEMPGPQGAPPTGGEFNFMMFLLGWLLIAVILFFLRPNSLRGSRTTKPSGGQGPNNQPPPNAPIR</sequence>
<dbReference type="PANTHER" id="PTHR31019">
    <property type="entry name" value="SMALL INTEGRAL MEMBRANE PROTEIN 14"/>
    <property type="match status" value="1"/>
</dbReference>
<name>A0ABM1TNU4_LIMPO</name>
<dbReference type="InterPro" id="IPR020309">
    <property type="entry name" value="Smim-14"/>
</dbReference>
<dbReference type="PANTHER" id="PTHR31019:SF1">
    <property type="entry name" value="SMALL INTEGRAL MEMBRANE PROTEIN 14"/>
    <property type="match status" value="1"/>
</dbReference>
<feature type="transmembrane region" description="Helical" evidence="3">
    <location>
        <begin position="42"/>
        <end position="61"/>
    </location>
</feature>
<dbReference type="GeneID" id="106473393"/>
<dbReference type="Proteomes" id="UP000694941">
    <property type="component" value="Unplaced"/>
</dbReference>
<keyword evidence="3" id="KW-0472">Membrane</keyword>
<feature type="compositionally biased region" description="Pro residues" evidence="2">
    <location>
        <begin position="82"/>
        <end position="91"/>
    </location>
</feature>
<keyword evidence="4" id="KW-1185">Reference proteome</keyword>
<accession>A0ABM1TNU4</accession>
<proteinExistence type="predicted"/>
<evidence type="ECO:0000256" key="2">
    <source>
        <dbReference type="SAM" id="MobiDB-lite"/>
    </source>
</evidence>
<reference evidence="5" key="1">
    <citation type="submission" date="2025-08" db="UniProtKB">
        <authorList>
            <consortium name="RefSeq"/>
        </authorList>
    </citation>
    <scope>IDENTIFICATION</scope>
    <source>
        <tissue evidence="5">Muscle</tissue>
    </source>
</reference>
<evidence type="ECO:0000256" key="1">
    <source>
        <dbReference type="ARBA" id="ARBA00017902"/>
    </source>
</evidence>
<dbReference type="RefSeq" id="XP_022257550.1">
    <property type="nucleotide sequence ID" value="XM_022401842.1"/>
</dbReference>
<evidence type="ECO:0000313" key="4">
    <source>
        <dbReference type="Proteomes" id="UP000694941"/>
    </source>
</evidence>
<gene>
    <name evidence="5" type="primary">LOC106473393</name>
</gene>
<dbReference type="Pfam" id="PF11027">
    <property type="entry name" value="DUF2615"/>
    <property type="match status" value="1"/>
</dbReference>
<organism evidence="4 5">
    <name type="scientific">Limulus polyphemus</name>
    <name type="common">Atlantic horseshoe crab</name>
    <dbReference type="NCBI Taxonomy" id="6850"/>
    <lineage>
        <taxon>Eukaryota</taxon>
        <taxon>Metazoa</taxon>
        <taxon>Ecdysozoa</taxon>
        <taxon>Arthropoda</taxon>
        <taxon>Chelicerata</taxon>
        <taxon>Merostomata</taxon>
        <taxon>Xiphosura</taxon>
        <taxon>Limulidae</taxon>
        <taxon>Limulus</taxon>
    </lineage>
</organism>